<feature type="compositionally biased region" description="Basic and acidic residues" evidence="1">
    <location>
        <begin position="214"/>
        <end position="225"/>
    </location>
</feature>
<dbReference type="STRING" id="710696.Intca_0895"/>
<reference evidence="3 4" key="1">
    <citation type="journal article" date="2010" name="Stand. Genomic Sci.">
        <title>Complete genome sequence of Intrasporangium calvum type strain (7 KIP).</title>
        <authorList>
            <person name="Del Rio T.G."/>
            <person name="Chertkov O."/>
            <person name="Yasawong M."/>
            <person name="Lucas S."/>
            <person name="Deshpande S."/>
            <person name="Cheng J.F."/>
            <person name="Detter C."/>
            <person name="Tapia R."/>
            <person name="Han C."/>
            <person name="Goodwin L."/>
            <person name="Pitluck S."/>
            <person name="Liolios K."/>
            <person name="Ivanova N."/>
            <person name="Mavromatis K."/>
            <person name="Pati A."/>
            <person name="Chen A."/>
            <person name="Palaniappan K."/>
            <person name="Land M."/>
            <person name="Hauser L."/>
            <person name="Chang Y.J."/>
            <person name="Jeffries C.D."/>
            <person name="Rohde M."/>
            <person name="Pukall R."/>
            <person name="Sikorski J."/>
            <person name="Goker M."/>
            <person name="Woyke T."/>
            <person name="Bristow J."/>
            <person name="Eisen J.A."/>
            <person name="Markowitz V."/>
            <person name="Hugenholtz P."/>
            <person name="Kyrpides N.C."/>
            <person name="Klenk H.P."/>
            <person name="Lapidus A."/>
        </authorList>
    </citation>
    <scope>NUCLEOTIDE SEQUENCE [LARGE SCALE GENOMIC DNA]</scope>
    <source>
        <strain evidence="4">ATCC 23552 / DSM 43043 / JCM 3097 / NBRC 12989 / 7 KIP</strain>
    </source>
</reference>
<dbReference type="AlphaFoldDB" id="E6SC78"/>
<feature type="transmembrane region" description="Helical" evidence="2">
    <location>
        <begin position="189"/>
        <end position="206"/>
    </location>
</feature>
<dbReference type="EMBL" id="CP002343">
    <property type="protein sequence ID" value="ADU47422.1"/>
    <property type="molecule type" value="Genomic_DNA"/>
</dbReference>
<feature type="transmembrane region" description="Helical" evidence="2">
    <location>
        <begin position="12"/>
        <end position="32"/>
    </location>
</feature>
<accession>E6SC78</accession>
<evidence type="ECO:0000313" key="4">
    <source>
        <dbReference type="Proteomes" id="UP000008914"/>
    </source>
</evidence>
<keyword evidence="4" id="KW-1185">Reference proteome</keyword>
<dbReference type="HOGENOM" id="CLU_711291_0_0_11"/>
<sequence>MALPPWPPSVGFVPASSLIFVVIVAIWAAYLLQNWSRRRENAAAARSVAGFTEAMRVLQKRRVLPGADLSEPRPHSYSVAPARVVHATVDVKRAVPAAASRRRSPLVARRQSELAPAGHRADSDRAGTDRHSIDRTRLDRTRDDHKVETMSAARPATRAPRRVRAAVLLVALLWVPVSIVLAVVGPLNWVPVPFAVLTVVAVLVWLRAEARVEGAEQASRDDAHPARGRRAPAPELELSSDVTQVIRQPQRYAAEQAEPAEAPAAAAAAAAISAAAAALAAVEPLSASVSGPAAAPGRLTARASSAASDLVFDLQASEPAPRTAAGPPAPGTWSPVPVPTPTYALKARAEPRYTADGIPADVFDTPEFADEADELDDRALFARRAVSQ</sequence>
<evidence type="ECO:0000256" key="1">
    <source>
        <dbReference type="SAM" id="MobiDB-lite"/>
    </source>
</evidence>
<keyword evidence="2" id="KW-0472">Membrane</keyword>
<evidence type="ECO:0000313" key="3">
    <source>
        <dbReference type="EMBL" id="ADU47422.1"/>
    </source>
</evidence>
<name>E6SC78_INTC7</name>
<proteinExistence type="predicted"/>
<keyword evidence="2" id="KW-0812">Transmembrane</keyword>
<feature type="region of interest" description="Disordered" evidence="1">
    <location>
        <begin position="214"/>
        <end position="240"/>
    </location>
</feature>
<dbReference type="KEGG" id="ica:Intca_0895"/>
<dbReference type="eggNOG" id="ENOG502ZNR5">
    <property type="taxonomic scope" value="Bacteria"/>
</dbReference>
<keyword evidence="2" id="KW-1133">Transmembrane helix</keyword>
<organism evidence="3 4">
    <name type="scientific">Intrasporangium calvum (strain ATCC 23552 / DSM 43043 / JCM 3097 / NBRC 12989 / NCIMB 10167 / NRRL B-3866 / 7 KIP)</name>
    <dbReference type="NCBI Taxonomy" id="710696"/>
    <lineage>
        <taxon>Bacteria</taxon>
        <taxon>Bacillati</taxon>
        <taxon>Actinomycetota</taxon>
        <taxon>Actinomycetes</taxon>
        <taxon>Micrococcales</taxon>
        <taxon>Intrasporangiaceae</taxon>
        <taxon>Intrasporangium</taxon>
    </lineage>
</organism>
<feature type="compositionally biased region" description="Basic and acidic residues" evidence="1">
    <location>
        <begin position="119"/>
        <end position="134"/>
    </location>
</feature>
<dbReference type="Proteomes" id="UP000008914">
    <property type="component" value="Chromosome"/>
</dbReference>
<feature type="region of interest" description="Disordered" evidence="1">
    <location>
        <begin position="318"/>
        <end position="337"/>
    </location>
</feature>
<evidence type="ECO:0000256" key="2">
    <source>
        <dbReference type="SAM" id="Phobius"/>
    </source>
</evidence>
<gene>
    <name evidence="3" type="ordered locus">Intca_0895</name>
</gene>
<protein>
    <submittedName>
        <fullName evidence="3">Uncharacterized protein</fullName>
    </submittedName>
</protein>
<feature type="region of interest" description="Disordered" evidence="1">
    <location>
        <begin position="102"/>
        <end position="134"/>
    </location>
</feature>
<feature type="transmembrane region" description="Helical" evidence="2">
    <location>
        <begin position="163"/>
        <end position="183"/>
    </location>
</feature>